<evidence type="ECO:0000256" key="5">
    <source>
        <dbReference type="ARBA" id="ARBA00022989"/>
    </source>
</evidence>
<keyword evidence="3" id="KW-0813">Transport</keyword>
<evidence type="ECO:0000256" key="3">
    <source>
        <dbReference type="ARBA" id="ARBA00022448"/>
    </source>
</evidence>
<evidence type="ECO:0000259" key="8">
    <source>
        <dbReference type="PROSITE" id="PS50850"/>
    </source>
</evidence>
<evidence type="ECO:0000256" key="2">
    <source>
        <dbReference type="ARBA" id="ARBA00008335"/>
    </source>
</evidence>
<dbReference type="PANTHER" id="PTHR23514:SF3">
    <property type="entry name" value="BYPASS OF STOP CODON PROTEIN 6"/>
    <property type="match status" value="1"/>
</dbReference>
<feature type="transmembrane region" description="Helical" evidence="7">
    <location>
        <begin position="299"/>
        <end position="324"/>
    </location>
</feature>
<organism evidence="9 10">
    <name type="scientific">Shouchella clausii</name>
    <name type="common">Alkalihalobacillus clausii</name>
    <dbReference type="NCBI Taxonomy" id="79880"/>
    <lineage>
        <taxon>Bacteria</taxon>
        <taxon>Bacillati</taxon>
        <taxon>Bacillota</taxon>
        <taxon>Bacilli</taxon>
        <taxon>Bacillales</taxon>
        <taxon>Bacillaceae</taxon>
        <taxon>Shouchella</taxon>
    </lineage>
</organism>
<dbReference type="InterPro" id="IPR051788">
    <property type="entry name" value="MFS_Transporter"/>
</dbReference>
<keyword evidence="5 7" id="KW-1133">Transmembrane helix</keyword>
<dbReference type="PROSITE" id="PS50850">
    <property type="entry name" value="MFS"/>
    <property type="match status" value="1"/>
</dbReference>
<comment type="caution">
    <text evidence="9">The sequence shown here is derived from an EMBL/GenBank/DDBJ whole genome shotgun (WGS) entry which is preliminary data.</text>
</comment>
<evidence type="ECO:0000256" key="7">
    <source>
        <dbReference type="SAM" id="Phobius"/>
    </source>
</evidence>
<proteinExistence type="inferred from homology"/>
<reference evidence="9 10" key="1">
    <citation type="submission" date="2017-07" db="EMBL/GenBank/DDBJ databases">
        <title>Isolation and whole genome analysis of endospore-forming bacteria from heroin.</title>
        <authorList>
            <person name="Kalinowski J."/>
            <person name="Ahrens B."/>
            <person name="Al-Dilaimi A."/>
            <person name="Winkler A."/>
            <person name="Wibberg D."/>
            <person name="Schleenbecker U."/>
            <person name="Ruckert C."/>
            <person name="Wolfel R."/>
            <person name="Grass G."/>
        </authorList>
    </citation>
    <scope>NUCLEOTIDE SEQUENCE [LARGE SCALE GENOMIC DNA]</scope>
    <source>
        <strain evidence="9 10">7539</strain>
    </source>
</reference>
<evidence type="ECO:0000313" key="9">
    <source>
        <dbReference type="EMBL" id="PAE86723.1"/>
    </source>
</evidence>
<feature type="transmembrane region" description="Helical" evidence="7">
    <location>
        <begin position="365"/>
        <end position="387"/>
    </location>
</feature>
<dbReference type="EMBL" id="NPCC01000052">
    <property type="protein sequence ID" value="PAE86723.1"/>
    <property type="molecule type" value="Genomic_DNA"/>
</dbReference>
<dbReference type="GO" id="GO:0005886">
    <property type="term" value="C:plasma membrane"/>
    <property type="evidence" value="ECO:0007669"/>
    <property type="project" value="UniProtKB-SubCell"/>
</dbReference>
<evidence type="ECO:0000256" key="6">
    <source>
        <dbReference type="ARBA" id="ARBA00023136"/>
    </source>
</evidence>
<feature type="transmembrane region" description="Helical" evidence="7">
    <location>
        <begin position="245"/>
        <end position="266"/>
    </location>
</feature>
<feature type="transmembrane region" description="Helical" evidence="7">
    <location>
        <begin position="95"/>
        <end position="117"/>
    </location>
</feature>
<feature type="transmembrane region" description="Helical" evidence="7">
    <location>
        <begin position="336"/>
        <end position="353"/>
    </location>
</feature>
<feature type="transmembrane region" description="Helical" evidence="7">
    <location>
        <begin position="157"/>
        <end position="176"/>
    </location>
</feature>
<protein>
    <recommendedName>
        <fullName evidence="8">Major facilitator superfamily (MFS) profile domain-containing protein</fullName>
    </recommendedName>
</protein>
<sequence>MRKLVWMACLAYLLAGFGHIIIGSVLEPMMDAYQLDYRDGGQLIMNQFLGFLVGVLFAPLVIKVLGRRLVLLLALALFAASQLSLFLMLPWNVLLAVIPLGGAGLGLTETVLAGLIIGKLKEKKASIMVLTEVFFGVGALAVPVLSALLIANGNWNMVFLVVGAAVMVSFCLWLFLRFDDYEPLLTKEAVAGADGNERPLKARYPKTSLPLVLFGSIFFFCYVGVEMTFPNYLPSILAMTSDLSPSVLALSITVFWGAMTIGRMIMVFVVGKINVATLFLLAVFGQLATLGLFAISPHYIISFIVIFFAGLLMGGIFSLGLLVVNEGLPGLEDRTTSLLIAMGGLGGALLPRLTGSLLDHYSVQITLLVIFAFALVMTALMFLIFHFRKRLFREVGKGGSERISEVG</sequence>
<evidence type="ECO:0000256" key="4">
    <source>
        <dbReference type="ARBA" id="ARBA00022692"/>
    </source>
</evidence>
<dbReference type="Gene3D" id="1.20.1250.20">
    <property type="entry name" value="MFS general substrate transporter like domains"/>
    <property type="match status" value="2"/>
</dbReference>
<feature type="transmembrane region" description="Helical" evidence="7">
    <location>
        <begin position="129"/>
        <end position="151"/>
    </location>
</feature>
<dbReference type="PANTHER" id="PTHR23514">
    <property type="entry name" value="BYPASS OF STOP CODON PROTEIN 6"/>
    <property type="match status" value="1"/>
</dbReference>
<dbReference type="InterPro" id="IPR011701">
    <property type="entry name" value="MFS"/>
</dbReference>
<keyword evidence="4 7" id="KW-0812">Transmembrane</keyword>
<comment type="subcellular location">
    <subcellularLocation>
        <location evidence="1">Cell membrane</location>
        <topology evidence="1">Multi-pass membrane protein</topology>
    </subcellularLocation>
</comment>
<comment type="similarity">
    <text evidence="2">Belongs to the major facilitator superfamily.</text>
</comment>
<accession>A0A268NT88</accession>
<evidence type="ECO:0000313" key="10">
    <source>
        <dbReference type="Proteomes" id="UP000216207"/>
    </source>
</evidence>
<dbReference type="Pfam" id="PF07690">
    <property type="entry name" value="MFS_1"/>
    <property type="match status" value="1"/>
</dbReference>
<dbReference type="InterPro" id="IPR020846">
    <property type="entry name" value="MFS_dom"/>
</dbReference>
<dbReference type="RefSeq" id="WP_095319534.1">
    <property type="nucleotide sequence ID" value="NZ_NPCC01000052.1"/>
</dbReference>
<dbReference type="AlphaFoldDB" id="A0A268NT88"/>
<name>A0A268NT88_SHOCL</name>
<feature type="transmembrane region" description="Helical" evidence="7">
    <location>
        <begin position="69"/>
        <end position="89"/>
    </location>
</feature>
<dbReference type="GO" id="GO:0022857">
    <property type="term" value="F:transmembrane transporter activity"/>
    <property type="evidence" value="ECO:0007669"/>
    <property type="project" value="InterPro"/>
</dbReference>
<dbReference type="Proteomes" id="UP000216207">
    <property type="component" value="Unassembled WGS sequence"/>
</dbReference>
<feature type="domain" description="Major facilitator superfamily (MFS) profile" evidence="8">
    <location>
        <begin position="4"/>
        <end position="390"/>
    </location>
</feature>
<feature type="transmembrane region" description="Helical" evidence="7">
    <location>
        <begin position="42"/>
        <end position="62"/>
    </location>
</feature>
<evidence type="ECO:0000256" key="1">
    <source>
        <dbReference type="ARBA" id="ARBA00004651"/>
    </source>
</evidence>
<keyword evidence="6 7" id="KW-0472">Membrane</keyword>
<feature type="transmembrane region" description="Helical" evidence="7">
    <location>
        <begin position="273"/>
        <end position="293"/>
    </location>
</feature>
<gene>
    <name evidence="9" type="ORF">CHH72_21850</name>
</gene>
<dbReference type="SUPFAM" id="SSF103473">
    <property type="entry name" value="MFS general substrate transporter"/>
    <property type="match status" value="1"/>
</dbReference>
<dbReference type="InterPro" id="IPR036259">
    <property type="entry name" value="MFS_trans_sf"/>
</dbReference>
<feature type="transmembrane region" description="Helical" evidence="7">
    <location>
        <begin position="208"/>
        <end position="225"/>
    </location>
</feature>